<dbReference type="GO" id="GO:0005524">
    <property type="term" value="F:ATP binding"/>
    <property type="evidence" value="ECO:0007669"/>
    <property type="project" value="InterPro"/>
</dbReference>
<proteinExistence type="predicted"/>
<comment type="caution">
    <text evidence="4">The sequence shown here is derived from an EMBL/GenBank/DDBJ whole genome shotgun (WGS) entry which is preliminary data.</text>
</comment>
<feature type="domain" description="ABC transporter" evidence="3">
    <location>
        <begin position="20"/>
        <end position="74"/>
    </location>
</feature>
<gene>
    <name evidence="4" type="ORF">S01H4_61456</name>
</gene>
<organism evidence="4">
    <name type="scientific">marine sediment metagenome</name>
    <dbReference type="NCBI Taxonomy" id="412755"/>
    <lineage>
        <taxon>unclassified sequences</taxon>
        <taxon>metagenomes</taxon>
        <taxon>ecological metagenomes</taxon>
    </lineage>
</organism>
<evidence type="ECO:0000256" key="2">
    <source>
        <dbReference type="ARBA" id="ARBA00022967"/>
    </source>
</evidence>
<dbReference type="InterPro" id="IPR027417">
    <property type="entry name" value="P-loop_NTPase"/>
</dbReference>
<dbReference type="InterPro" id="IPR003439">
    <property type="entry name" value="ABC_transporter-like_ATP-bd"/>
</dbReference>
<name>X1CRF4_9ZZZZ</name>
<feature type="non-terminal residue" evidence="4">
    <location>
        <position position="80"/>
    </location>
</feature>
<dbReference type="Gene3D" id="3.40.50.300">
    <property type="entry name" value="P-loop containing nucleotide triphosphate hydrolases"/>
    <property type="match status" value="1"/>
</dbReference>
<dbReference type="Pfam" id="PF00005">
    <property type="entry name" value="ABC_tran"/>
    <property type="match status" value="1"/>
</dbReference>
<evidence type="ECO:0000256" key="1">
    <source>
        <dbReference type="ARBA" id="ARBA00022448"/>
    </source>
</evidence>
<dbReference type="SUPFAM" id="SSF52540">
    <property type="entry name" value="P-loop containing nucleoside triphosphate hydrolases"/>
    <property type="match status" value="1"/>
</dbReference>
<evidence type="ECO:0000259" key="3">
    <source>
        <dbReference type="Pfam" id="PF00005"/>
    </source>
</evidence>
<evidence type="ECO:0000313" key="4">
    <source>
        <dbReference type="EMBL" id="GAH10991.1"/>
    </source>
</evidence>
<dbReference type="EMBL" id="BART01036441">
    <property type="protein sequence ID" value="GAH10991.1"/>
    <property type="molecule type" value="Genomic_DNA"/>
</dbReference>
<accession>X1CRF4</accession>
<dbReference type="PANTHER" id="PTHR42794">
    <property type="entry name" value="HEMIN IMPORT ATP-BINDING PROTEIN HMUV"/>
    <property type="match status" value="1"/>
</dbReference>
<reference evidence="4" key="1">
    <citation type="journal article" date="2014" name="Front. Microbiol.">
        <title>High frequency of phylogenetically diverse reductive dehalogenase-homologous genes in deep subseafloor sedimentary metagenomes.</title>
        <authorList>
            <person name="Kawai M."/>
            <person name="Futagami T."/>
            <person name="Toyoda A."/>
            <person name="Takaki Y."/>
            <person name="Nishi S."/>
            <person name="Hori S."/>
            <person name="Arai W."/>
            <person name="Tsubouchi T."/>
            <person name="Morono Y."/>
            <person name="Uchiyama I."/>
            <person name="Ito T."/>
            <person name="Fujiyama A."/>
            <person name="Inagaki F."/>
            <person name="Takami H."/>
        </authorList>
    </citation>
    <scope>NUCLEOTIDE SEQUENCE</scope>
    <source>
        <strain evidence="4">Expedition CK06-06</strain>
    </source>
</reference>
<sequence>MSVLSCRKMDVRIGEIRIVNGLDFDMEPGQFWGLLGPNGVGKTTLLKCLAGLDEPAAGEVQLESRVLNELPRKLLALHIG</sequence>
<keyword evidence="1" id="KW-0813">Transport</keyword>
<dbReference type="GO" id="GO:0016887">
    <property type="term" value="F:ATP hydrolysis activity"/>
    <property type="evidence" value="ECO:0007669"/>
    <property type="project" value="InterPro"/>
</dbReference>
<keyword evidence="2" id="KW-1278">Translocase</keyword>
<protein>
    <recommendedName>
        <fullName evidence="3">ABC transporter domain-containing protein</fullName>
    </recommendedName>
</protein>
<dbReference type="PANTHER" id="PTHR42794:SF1">
    <property type="entry name" value="HEMIN IMPORT ATP-BINDING PROTEIN HMUV"/>
    <property type="match status" value="1"/>
</dbReference>
<dbReference type="AlphaFoldDB" id="X1CRF4"/>